<feature type="transmembrane region" description="Helical" evidence="1">
    <location>
        <begin position="168"/>
        <end position="192"/>
    </location>
</feature>
<evidence type="ECO:0000313" key="3">
    <source>
        <dbReference type="Proteomes" id="UP001432128"/>
    </source>
</evidence>
<dbReference type="EMBL" id="CP108021">
    <property type="protein sequence ID" value="WUM19869.1"/>
    <property type="molecule type" value="Genomic_DNA"/>
</dbReference>
<dbReference type="Proteomes" id="UP001432128">
    <property type="component" value="Chromosome"/>
</dbReference>
<dbReference type="RefSeq" id="WP_328857309.1">
    <property type="nucleotide sequence ID" value="NZ_CP108021.1"/>
</dbReference>
<organism evidence="2 3">
    <name type="scientific">Williamsia herbipolensis</name>
    <dbReference type="NCBI Taxonomy" id="1603258"/>
    <lineage>
        <taxon>Bacteria</taxon>
        <taxon>Bacillati</taxon>
        <taxon>Actinomycetota</taxon>
        <taxon>Actinomycetes</taxon>
        <taxon>Mycobacteriales</taxon>
        <taxon>Nocardiaceae</taxon>
        <taxon>Williamsia</taxon>
    </lineage>
</organism>
<reference evidence="2 3" key="1">
    <citation type="submission" date="2022-10" db="EMBL/GenBank/DDBJ databases">
        <title>The complete genomes of actinobacterial strains from the NBC collection.</title>
        <authorList>
            <person name="Joergensen T.S."/>
            <person name="Alvarez Arevalo M."/>
            <person name="Sterndorff E.B."/>
            <person name="Faurdal D."/>
            <person name="Vuksanovic O."/>
            <person name="Mourched A.-S."/>
            <person name="Charusanti P."/>
            <person name="Shaw S."/>
            <person name="Blin K."/>
            <person name="Weber T."/>
        </authorList>
    </citation>
    <scope>NUCLEOTIDE SEQUENCE [LARGE SCALE GENOMIC DNA]</scope>
    <source>
        <strain evidence="2 3">NBC_00319</strain>
    </source>
</reference>
<dbReference type="InterPro" id="IPR041113">
    <property type="entry name" value="Heliorhodopsin"/>
</dbReference>
<accession>A0AAU4K1E1</accession>
<name>A0AAU4K1E1_9NOCA</name>
<feature type="transmembrane region" description="Helical" evidence="1">
    <location>
        <begin position="198"/>
        <end position="218"/>
    </location>
</feature>
<gene>
    <name evidence="2" type="primary">heR</name>
    <name evidence="2" type="ORF">OG579_19595</name>
</gene>
<evidence type="ECO:0000313" key="2">
    <source>
        <dbReference type="EMBL" id="WUM19869.1"/>
    </source>
</evidence>
<dbReference type="KEGG" id="whr:OG579_19595"/>
<keyword evidence="1" id="KW-0472">Membrane</keyword>
<feature type="transmembrane region" description="Helical" evidence="1">
    <location>
        <begin position="69"/>
        <end position="93"/>
    </location>
</feature>
<keyword evidence="1" id="KW-1133">Transmembrane helix</keyword>
<proteinExistence type="predicted"/>
<dbReference type="AlphaFoldDB" id="A0AAU4K1E1"/>
<keyword evidence="1" id="KW-0812">Transmembrane</keyword>
<evidence type="ECO:0000256" key="1">
    <source>
        <dbReference type="SAM" id="Phobius"/>
    </source>
</evidence>
<dbReference type="Pfam" id="PF18761">
    <property type="entry name" value="Heliorhodopsin"/>
    <property type="match status" value="1"/>
</dbReference>
<feature type="transmembrane region" description="Helical" evidence="1">
    <location>
        <begin position="138"/>
        <end position="156"/>
    </location>
</feature>
<dbReference type="NCBIfam" id="NF038020">
    <property type="entry name" value="HeR"/>
    <property type="match status" value="1"/>
</dbReference>
<keyword evidence="3" id="KW-1185">Reference proteome</keyword>
<feature type="transmembrane region" description="Helical" evidence="1">
    <location>
        <begin position="27"/>
        <end position="49"/>
    </location>
</feature>
<sequence length="262" mass="28015">MSTPQRSGPIATGVTDSALAGLRRWNIGLTVLHAAQAVAILLLGNGFAITVNSSFPTGPPGAAQPPPSSLVDVSIGAAIAVFLFLAAADHLLTATVARGIYESDLRRGINRFRWIEYSISATIMIVLIGFYFGLTDIGTVIVVCGANIAMILFGWLQERMNPPGRADTTMLPFWFGCVAGAAPWVAIVVNFVGAGDRVPGFVIGIFVSLLVFFSTFAINQWLQYREIGPWRSYAFGEKSYLVLSLVAKSLLAWQIFGGSLAV</sequence>
<protein>
    <submittedName>
        <fullName evidence="2">Heliorhodopsin HeR</fullName>
    </submittedName>
</protein>
<feature type="transmembrane region" description="Helical" evidence="1">
    <location>
        <begin position="114"/>
        <end position="132"/>
    </location>
</feature>